<dbReference type="AlphaFoldDB" id="A0A5C3NLG1"/>
<dbReference type="EMBL" id="ML213503">
    <property type="protein sequence ID" value="TFK56988.1"/>
    <property type="molecule type" value="Genomic_DNA"/>
</dbReference>
<reference evidence="17 18" key="1">
    <citation type="journal article" date="2019" name="Nat. Ecol. Evol.">
        <title>Megaphylogeny resolves global patterns of mushroom evolution.</title>
        <authorList>
            <person name="Varga T."/>
            <person name="Krizsan K."/>
            <person name="Foldi C."/>
            <person name="Dima B."/>
            <person name="Sanchez-Garcia M."/>
            <person name="Sanchez-Ramirez S."/>
            <person name="Szollosi G.J."/>
            <person name="Szarkandi J.G."/>
            <person name="Papp V."/>
            <person name="Albert L."/>
            <person name="Andreopoulos W."/>
            <person name="Angelini C."/>
            <person name="Antonin V."/>
            <person name="Barry K.W."/>
            <person name="Bougher N.L."/>
            <person name="Buchanan P."/>
            <person name="Buyck B."/>
            <person name="Bense V."/>
            <person name="Catcheside P."/>
            <person name="Chovatia M."/>
            <person name="Cooper J."/>
            <person name="Damon W."/>
            <person name="Desjardin D."/>
            <person name="Finy P."/>
            <person name="Geml J."/>
            <person name="Haridas S."/>
            <person name="Hughes K."/>
            <person name="Justo A."/>
            <person name="Karasinski D."/>
            <person name="Kautmanova I."/>
            <person name="Kiss B."/>
            <person name="Kocsube S."/>
            <person name="Kotiranta H."/>
            <person name="LaButti K.M."/>
            <person name="Lechner B.E."/>
            <person name="Liimatainen K."/>
            <person name="Lipzen A."/>
            <person name="Lukacs Z."/>
            <person name="Mihaltcheva S."/>
            <person name="Morgado L.N."/>
            <person name="Niskanen T."/>
            <person name="Noordeloos M.E."/>
            <person name="Ohm R.A."/>
            <person name="Ortiz-Santana B."/>
            <person name="Ovrebo C."/>
            <person name="Racz N."/>
            <person name="Riley R."/>
            <person name="Savchenko A."/>
            <person name="Shiryaev A."/>
            <person name="Soop K."/>
            <person name="Spirin V."/>
            <person name="Szebenyi C."/>
            <person name="Tomsovsky M."/>
            <person name="Tulloss R.E."/>
            <person name="Uehling J."/>
            <person name="Grigoriev I.V."/>
            <person name="Vagvolgyi C."/>
            <person name="Papp T."/>
            <person name="Martin F.M."/>
            <person name="Miettinen O."/>
            <person name="Hibbett D.S."/>
            <person name="Nagy L.G."/>
        </authorList>
    </citation>
    <scope>NUCLEOTIDE SEQUENCE [LARGE SCALE GENOMIC DNA]</scope>
    <source>
        <strain evidence="17 18">OMC1185</strain>
    </source>
</reference>
<comment type="pathway">
    <text evidence="2">Lipid metabolism; sphingolipid metabolism.</text>
</comment>
<dbReference type="STRING" id="5364.A0A5C3NLG1"/>
<evidence type="ECO:0000256" key="7">
    <source>
        <dbReference type="ARBA" id="ARBA00022617"/>
    </source>
</evidence>
<evidence type="ECO:0000256" key="2">
    <source>
        <dbReference type="ARBA" id="ARBA00004760"/>
    </source>
</evidence>
<dbReference type="PROSITE" id="PS50255">
    <property type="entry name" value="CYTOCHROME_B5_2"/>
    <property type="match status" value="1"/>
</dbReference>
<comment type="subcellular location">
    <subcellularLocation>
        <location evidence="1">Membrane</location>
        <topology evidence="1">Multi-pass membrane protein</topology>
    </subcellularLocation>
</comment>
<evidence type="ECO:0000256" key="11">
    <source>
        <dbReference type="ARBA" id="ARBA00022989"/>
    </source>
</evidence>
<sequence>MGRPATLWKREDIAARILEGNNFLIYRGKVLRIPNSWLSEHPGGALAILHFVGRDATDEVDAYHSEGTLKTIERYAVGTVEFGEEGWEPLMPPVMVGWVRRVGSDGKLEWYNEATAVRSTEDTEFSPSSQILLVEKNAAVKDQAPTLSTIAPPPTPLCPKLQARHSAAYKELHHRIVDAGLYKTPFITGNGPDFLRYILFATLSVIAYKHNWLTVSAVFLGLLWHQLGFFVHDLGHLGFTHDWFWDRIISIFVADFCGGLSVGWWVDNHNVHHLVTNHPSHDPDIQHLPFFACSPAFFNNLYSSYYKFIFPMDWLARLVIPFQHQLFYVIMSLARFNLYRLSYTYLWNQRNSKKRVRGGQLTWHLELIGMCVHWWWLSRVLVGCGTWKMALWYLLVSNVVASPLHVQIVLSHYSRSTADLGVVESFAHRQLRTTTDVICPESIGWIHGGLHLQVTHHLFPRLPRHNLKKASVLVKEFANEQGLEYAEFGFIEGNGEIRGALKDVADQFKIIGMVAEGEIREAILKETKI</sequence>
<dbReference type="Pfam" id="PF00173">
    <property type="entry name" value="Cyt-b5"/>
    <property type="match status" value="1"/>
</dbReference>
<evidence type="ECO:0000256" key="5">
    <source>
        <dbReference type="ARBA" id="ARBA00012019"/>
    </source>
</evidence>
<keyword evidence="13" id="KW-0408">Iron</keyword>
<evidence type="ECO:0000256" key="15">
    <source>
        <dbReference type="ARBA" id="ARBA00023136"/>
    </source>
</evidence>
<dbReference type="OrthoDB" id="260091at2759"/>
<evidence type="ECO:0000313" key="18">
    <source>
        <dbReference type="Proteomes" id="UP000305948"/>
    </source>
</evidence>
<dbReference type="CDD" id="cd03506">
    <property type="entry name" value="Delta6-FADS-like"/>
    <property type="match status" value="1"/>
</dbReference>
<keyword evidence="12" id="KW-0560">Oxidoreductase</keyword>
<dbReference type="SUPFAM" id="SSF55856">
    <property type="entry name" value="Cytochrome b5-like heme/steroid binding domain"/>
    <property type="match status" value="1"/>
</dbReference>
<dbReference type="Pfam" id="PF00487">
    <property type="entry name" value="FA_desaturase"/>
    <property type="match status" value="1"/>
</dbReference>
<name>A0A5C3NLG1_9AGAM</name>
<evidence type="ECO:0000256" key="3">
    <source>
        <dbReference type="ARBA" id="ARBA00004991"/>
    </source>
</evidence>
<keyword evidence="10" id="KW-0746">Sphingolipid metabolism</keyword>
<evidence type="ECO:0000256" key="1">
    <source>
        <dbReference type="ARBA" id="ARBA00004141"/>
    </source>
</evidence>
<dbReference type="InterPro" id="IPR001199">
    <property type="entry name" value="Cyt_B5-like_heme/steroid-bd"/>
</dbReference>
<evidence type="ECO:0000256" key="14">
    <source>
        <dbReference type="ARBA" id="ARBA00023098"/>
    </source>
</evidence>
<dbReference type="GO" id="GO:0006665">
    <property type="term" value="P:sphingolipid metabolic process"/>
    <property type="evidence" value="ECO:0007669"/>
    <property type="project" value="UniProtKB-UniPathway"/>
</dbReference>
<dbReference type="EC" id="1.14.19.18" evidence="5"/>
<keyword evidence="15" id="KW-0472">Membrane</keyword>
<evidence type="ECO:0000256" key="12">
    <source>
        <dbReference type="ARBA" id="ARBA00023002"/>
    </source>
</evidence>
<organism evidence="17 18">
    <name type="scientific">Heliocybe sulcata</name>
    <dbReference type="NCBI Taxonomy" id="5364"/>
    <lineage>
        <taxon>Eukaryota</taxon>
        <taxon>Fungi</taxon>
        <taxon>Dikarya</taxon>
        <taxon>Basidiomycota</taxon>
        <taxon>Agaricomycotina</taxon>
        <taxon>Agaricomycetes</taxon>
        <taxon>Gloeophyllales</taxon>
        <taxon>Gloeophyllaceae</taxon>
        <taxon>Heliocybe</taxon>
    </lineage>
</organism>
<keyword evidence="8" id="KW-0812">Transmembrane</keyword>
<dbReference type="GO" id="GO:0046872">
    <property type="term" value="F:metal ion binding"/>
    <property type="evidence" value="ECO:0007669"/>
    <property type="project" value="UniProtKB-KW"/>
</dbReference>
<dbReference type="GO" id="GO:0016717">
    <property type="term" value="F:oxidoreductase activity, acting on paired donors, with oxidation of a pair of donors resulting in the reduction of molecular oxygen to two molecules of water"/>
    <property type="evidence" value="ECO:0007669"/>
    <property type="project" value="TreeGrafter"/>
</dbReference>
<feature type="domain" description="Cytochrome b5 heme-binding" evidence="16">
    <location>
        <begin position="5"/>
        <end position="81"/>
    </location>
</feature>
<evidence type="ECO:0000256" key="6">
    <source>
        <dbReference type="ARBA" id="ARBA00016939"/>
    </source>
</evidence>
<dbReference type="Gene3D" id="3.10.120.10">
    <property type="entry name" value="Cytochrome b5-like heme/steroid binding domain"/>
    <property type="match status" value="1"/>
</dbReference>
<keyword evidence="9" id="KW-0479">Metal-binding</keyword>
<comment type="pathway">
    <text evidence="3">Sphingolipid metabolism.</text>
</comment>
<dbReference type="PANTHER" id="PTHR19353:SF30">
    <property type="entry name" value="DELTA 8-(E)-SPHINGOLIPID DESATURASE"/>
    <property type="match status" value="1"/>
</dbReference>
<evidence type="ECO:0000313" key="17">
    <source>
        <dbReference type="EMBL" id="TFK56988.1"/>
    </source>
</evidence>
<dbReference type="InterPro" id="IPR036400">
    <property type="entry name" value="Cyt_B5-like_heme/steroid_sf"/>
</dbReference>
<keyword evidence="7" id="KW-0349">Heme</keyword>
<dbReference type="InterPro" id="IPR012171">
    <property type="entry name" value="Fatty_acid_desaturase"/>
</dbReference>
<dbReference type="GO" id="GO:0016020">
    <property type="term" value="C:membrane"/>
    <property type="evidence" value="ECO:0007669"/>
    <property type="project" value="UniProtKB-SubCell"/>
</dbReference>
<evidence type="ECO:0000256" key="9">
    <source>
        <dbReference type="ARBA" id="ARBA00022723"/>
    </source>
</evidence>
<evidence type="ECO:0000259" key="16">
    <source>
        <dbReference type="PROSITE" id="PS50255"/>
    </source>
</evidence>
<comment type="similarity">
    <text evidence="4">Belongs to the fatty acid desaturase type 1 family.</text>
</comment>
<dbReference type="Proteomes" id="UP000305948">
    <property type="component" value="Unassembled WGS sequence"/>
</dbReference>
<dbReference type="SMART" id="SM01117">
    <property type="entry name" value="Cyt-b5"/>
    <property type="match status" value="1"/>
</dbReference>
<keyword evidence="14" id="KW-0443">Lipid metabolism</keyword>
<dbReference type="UniPathway" id="UPA00222"/>
<protein>
    <recommendedName>
        <fullName evidence="6">Delta 8-(E)-sphingolipid desaturase</fullName>
        <ecNumber evidence="5">1.14.19.18</ecNumber>
    </recommendedName>
</protein>
<evidence type="ECO:0000256" key="4">
    <source>
        <dbReference type="ARBA" id="ARBA00009295"/>
    </source>
</evidence>
<proteinExistence type="inferred from homology"/>
<keyword evidence="18" id="KW-1185">Reference proteome</keyword>
<gene>
    <name evidence="17" type="ORF">OE88DRAFT_1670610</name>
</gene>
<dbReference type="PIRSF" id="PIRSF015921">
    <property type="entry name" value="FA_sphinglp_des"/>
    <property type="match status" value="1"/>
</dbReference>
<keyword evidence="11" id="KW-1133">Transmembrane helix</keyword>
<accession>A0A5C3NLG1</accession>
<dbReference type="PANTHER" id="PTHR19353">
    <property type="entry name" value="FATTY ACID DESATURASE 2"/>
    <property type="match status" value="1"/>
</dbReference>
<evidence type="ECO:0000256" key="10">
    <source>
        <dbReference type="ARBA" id="ARBA00022919"/>
    </source>
</evidence>
<evidence type="ECO:0000256" key="13">
    <source>
        <dbReference type="ARBA" id="ARBA00023004"/>
    </source>
</evidence>
<dbReference type="InterPro" id="IPR005804">
    <property type="entry name" value="FA_desaturase_dom"/>
</dbReference>
<evidence type="ECO:0000256" key="8">
    <source>
        <dbReference type="ARBA" id="ARBA00022692"/>
    </source>
</evidence>